<accession>A0A4Q7MNT6</accession>
<sequence>MLHSVVPTKHPAHRARPRGRALLATLLVAGLATFGITALASPAAADPGKPDTGADQSSVATGETAVEAPAVEPAGPLAEEAAAPPAEESTTPPAEESAAPPAEEAATPPADEAAAAPPAEAATAPATEDAATAEVQLLLVPPAPGEVVDKVEICHRTASYRNPYVDIEPSIDAILGSNNTQNAHYEEHQGPIFWPDIPKHTEWGDIIPPFSYLDDEDQVQSFPGYNWDAQGQAIYAADCAFAVPNPTFEYVIDACVDGDLSYFEFTLSGLLDTVQYRVDLYTEGGSGVEYWTITDTEGSFTGSYHLPPGGYYVEVWVYNDAEEVQDWELVQTIEFWVDECPLAVTAAGTACSLGDDGTALVSISGLVVGEDYDWILSGDAYLLEGVLEDVESTSLDVPFGDLPPGNYFFGISTGSGEGLVLASTTFFVDPCPPEITVVVNECPAYGGQGSALLRLSGLVEGVEYDVWVTAKGDVDGTVYGGVHTVVGDSSHMADVKTGALPPGMSYTAWVEGVWMVPEGIEVPEPVESVVLATSVDFTLKPCPAKAVTPAKPAGLAATGVNDPMGPITAALLLLGLGGAALVARARREGLPHRGE</sequence>
<dbReference type="OrthoDB" id="4996994at2"/>
<gene>
    <name evidence="2" type="ORF">EV187_0881</name>
</gene>
<keyword evidence="3" id="KW-1185">Reference proteome</keyword>
<dbReference type="EMBL" id="SGWY01000001">
    <property type="protein sequence ID" value="RZS68452.1"/>
    <property type="molecule type" value="Genomic_DNA"/>
</dbReference>
<organism evidence="2 3">
    <name type="scientific">Agromyces ramosus</name>
    <dbReference type="NCBI Taxonomy" id="33879"/>
    <lineage>
        <taxon>Bacteria</taxon>
        <taxon>Bacillati</taxon>
        <taxon>Actinomycetota</taxon>
        <taxon>Actinomycetes</taxon>
        <taxon>Micrococcales</taxon>
        <taxon>Microbacteriaceae</taxon>
        <taxon>Agromyces</taxon>
    </lineage>
</organism>
<dbReference type="RefSeq" id="WP_130351762.1">
    <property type="nucleotide sequence ID" value="NZ_SGWY01000001.1"/>
</dbReference>
<comment type="caution">
    <text evidence="2">The sequence shown here is derived from an EMBL/GenBank/DDBJ whole genome shotgun (WGS) entry which is preliminary data.</text>
</comment>
<reference evidence="2 3" key="1">
    <citation type="submission" date="2019-02" db="EMBL/GenBank/DDBJ databases">
        <title>Genomic Encyclopedia of Type Strains, Phase IV (KMG-IV): sequencing the most valuable type-strain genomes for metagenomic binning, comparative biology and taxonomic classification.</title>
        <authorList>
            <person name="Goeker M."/>
        </authorList>
    </citation>
    <scope>NUCLEOTIDE SEQUENCE [LARGE SCALE GENOMIC DNA]</scope>
    <source>
        <strain evidence="2 3">DSM 43045</strain>
    </source>
</reference>
<dbReference type="Proteomes" id="UP000293289">
    <property type="component" value="Unassembled WGS sequence"/>
</dbReference>
<evidence type="ECO:0000256" key="1">
    <source>
        <dbReference type="SAM" id="MobiDB-lite"/>
    </source>
</evidence>
<evidence type="ECO:0000313" key="2">
    <source>
        <dbReference type="EMBL" id="RZS68452.1"/>
    </source>
</evidence>
<proteinExistence type="predicted"/>
<protein>
    <submittedName>
        <fullName evidence="2">Uncharacterized protein</fullName>
    </submittedName>
</protein>
<evidence type="ECO:0000313" key="3">
    <source>
        <dbReference type="Proteomes" id="UP000293289"/>
    </source>
</evidence>
<feature type="region of interest" description="Disordered" evidence="1">
    <location>
        <begin position="42"/>
        <end position="128"/>
    </location>
</feature>
<name>A0A4Q7MNT6_9MICO</name>
<dbReference type="AlphaFoldDB" id="A0A4Q7MNT6"/>
<feature type="compositionally biased region" description="Low complexity" evidence="1">
    <location>
        <begin position="60"/>
        <end position="128"/>
    </location>
</feature>